<gene>
    <name evidence="6" type="ORF">PF004_g24522</name>
    <name evidence="5" type="ORF">PF006_g4086</name>
    <name evidence="4" type="ORF">PF007_g5928</name>
    <name evidence="2" type="ORF">PF009_g5155</name>
    <name evidence="3" type="ORF">PF011_g3918</name>
</gene>
<evidence type="ECO:0000313" key="5">
    <source>
        <dbReference type="EMBL" id="KAE9151654.1"/>
    </source>
</evidence>
<reference evidence="7 8" key="1">
    <citation type="submission" date="2018-08" db="EMBL/GenBank/DDBJ databases">
        <title>Genomic investigation of the strawberry pathogen Phytophthora fragariae indicates pathogenicity is determined by transcriptional variation in three key races.</title>
        <authorList>
            <person name="Adams T.M."/>
            <person name="Armitage A.D."/>
            <person name="Sobczyk M.K."/>
            <person name="Bates H.J."/>
            <person name="Dunwell J.M."/>
            <person name="Nellist C.F."/>
            <person name="Harrison R.J."/>
        </authorList>
    </citation>
    <scope>NUCLEOTIDE SEQUENCE [LARGE SCALE GENOMIC DNA]</scope>
    <source>
        <strain evidence="6 11">BC-23</strain>
        <strain evidence="5 8">NOV-5</strain>
        <strain evidence="4 9">NOV-71</strain>
        <strain evidence="2 7">NOV-9</strain>
        <strain evidence="3 10">SCRP245</strain>
    </source>
</reference>
<evidence type="ECO:0000313" key="11">
    <source>
        <dbReference type="Proteomes" id="UP000476176"/>
    </source>
</evidence>
<feature type="chain" id="PRO_5036379479" description="Secreted protein" evidence="1">
    <location>
        <begin position="30"/>
        <end position="89"/>
    </location>
</feature>
<evidence type="ECO:0000313" key="9">
    <source>
        <dbReference type="Proteomes" id="UP000441208"/>
    </source>
</evidence>
<dbReference type="Proteomes" id="UP000460718">
    <property type="component" value="Unassembled WGS sequence"/>
</dbReference>
<evidence type="ECO:0000313" key="3">
    <source>
        <dbReference type="EMBL" id="KAE9023599.1"/>
    </source>
</evidence>
<feature type="signal peptide" evidence="1">
    <location>
        <begin position="1"/>
        <end position="29"/>
    </location>
</feature>
<evidence type="ECO:0000313" key="7">
    <source>
        <dbReference type="Proteomes" id="UP000429523"/>
    </source>
</evidence>
<dbReference type="EMBL" id="QXGF01000167">
    <property type="protein sequence ID" value="KAE8945188.1"/>
    <property type="molecule type" value="Genomic_DNA"/>
</dbReference>
<organism evidence="2 7">
    <name type="scientific">Phytophthora fragariae</name>
    <dbReference type="NCBI Taxonomy" id="53985"/>
    <lineage>
        <taxon>Eukaryota</taxon>
        <taxon>Sar</taxon>
        <taxon>Stramenopiles</taxon>
        <taxon>Oomycota</taxon>
        <taxon>Peronosporomycetes</taxon>
        <taxon>Peronosporales</taxon>
        <taxon>Peronosporaceae</taxon>
        <taxon>Phytophthora</taxon>
    </lineage>
</organism>
<dbReference type="EMBL" id="QXGC01002816">
    <property type="protein sequence ID" value="KAE9181502.1"/>
    <property type="molecule type" value="Genomic_DNA"/>
</dbReference>
<dbReference type="Proteomes" id="UP000429523">
    <property type="component" value="Unassembled WGS sequence"/>
</dbReference>
<evidence type="ECO:0008006" key="12">
    <source>
        <dbReference type="Google" id="ProtNLM"/>
    </source>
</evidence>
<keyword evidence="1" id="KW-0732">Signal</keyword>
<accession>A0A6A3FU16</accession>
<protein>
    <recommendedName>
        <fullName evidence="12">Secreted protein</fullName>
    </recommendedName>
</protein>
<evidence type="ECO:0000313" key="4">
    <source>
        <dbReference type="EMBL" id="KAE9126593.1"/>
    </source>
</evidence>
<comment type="caution">
    <text evidence="2">The sequence shown here is derived from an EMBL/GenBank/DDBJ whole genome shotgun (WGS) entry which is preliminary data.</text>
</comment>
<evidence type="ECO:0000256" key="1">
    <source>
        <dbReference type="SAM" id="SignalP"/>
    </source>
</evidence>
<dbReference type="EMBL" id="QXFW01000135">
    <property type="protein sequence ID" value="KAE9023599.1"/>
    <property type="molecule type" value="Genomic_DNA"/>
</dbReference>
<evidence type="ECO:0000313" key="2">
    <source>
        <dbReference type="EMBL" id="KAE8945188.1"/>
    </source>
</evidence>
<dbReference type="Proteomes" id="UP000440732">
    <property type="component" value="Unassembled WGS sequence"/>
</dbReference>
<proteinExistence type="predicted"/>
<sequence>MSSVDMAAMAGSTALGFLDIASLMALASCMRPASDIGVVMVTGWSAARTNDTKQTSTRAIATMDSFMVVVAVKSLSTTTRVEENTEKNY</sequence>
<evidence type="ECO:0000313" key="6">
    <source>
        <dbReference type="EMBL" id="KAE9181502.1"/>
    </source>
</evidence>
<dbReference type="Proteomes" id="UP000441208">
    <property type="component" value="Unassembled WGS sequence"/>
</dbReference>
<dbReference type="EMBL" id="QXGA01000138">
    <property type="protein sequence ID" value="KAE9151654.1"/>
    <property type="molecule type" value="Genomic_DNA"/>
</dbReference>
<evidence type="ECO:0000313" key="8">
    <source>
        <dbReference type="Proteomes" id="UP000440732"/>
    </source>
</evidence>
<dbReference type="AlphaFoldDB" id="A0A6A3FU16"/>
<evidence type="ECO:0000313" key="10">
    <source>
        <dbReference type="Proteomes" id="UP000460718"/>
    </source>
</evidence>
<name>A0A6A3FU16_9STRA</name>
<dbReference type="Proteomes" id="UP000476176">
    <property type="component" value="Unassembled WGS sequence"/>
</dbReference>
<dbReference type="EMBL" id="QXFZ01000213">
    <property type="protein sequence ID" value="KAE9126593.1"/>
    <property type="molecule type" value="Genomic_DNA"/>
</dbReference>